<dbReference type="RefSeq" id="WP_035244555.1">
    <property type="nucleotide sequence ID" value="NZ_ARXU01000001.1"/>
</dbReference>
<organism evidence="5 6">
    <name type="scientific">Alcanivorax jadensis T9</name>
    <dbReference type="NCBI Taxonomy" id="1177181"/>
    <lineage>
        <taxon>Bacteria</taxon>
        <taxon>Pseudomonadati</taxon>
        <taxon>Pseudomonadota</taxon>
        <taxon>Gammaproteobacteria</taxon>
        <taxon>Oceanospirillales</taxon>
        <taxon>Alcanivoracaceae</taxon>
        <taxon>Alcanivorax</taxon>
    </lineage>
</organism>
<dbReference type="PANTHER" id="PTHR47894">
    <property type="entry name" value="HTH-TYPE TRANSCRIPTIONAL REGULATOR GADX"/>
    <property type="match status" value="1"/>
</dbReference>
<dbReference type="Gene3D" id="1.10.10.60">
    <property type="entry name" value="Homeodomain-like"/>
    <property type="match status" value="1"/>
</dbReference>
<proteinExistence type="predicted"/>
<keyword evidence="1" id="KW-0805">Transcription regulation</keyword>
<gene>
    <name evidence="5" type="ORF">T9A_00344</name>
</gene>
<dbReference type="InterPro" id="IPR020449">
    <property type="entry name" value="Tscrpt_reg_AraC-type_HTH"/>
</dbReference>
<dbReference type="Proteomes" id="UP000029443">
    <property type="component" value="Unassembled WGS sequence"/>
</dbReference>
<dbReference type="InterPro" id="IPR018060">
    <property type="entry name" value="HTH_AraC"/>
</dbReference>
<dbReference type="PANTHER" id="PTHR47894:SF1">
    <property type="entry name" value="HTH-TYPE TRANSCRIPTIONAL REGULATOR VQSM"/>
    <property type="match status" value="1"/>
</dbReference>
<evidence type="ECO:0000313" key="6">
    <source>
        <dbReference type="Proteomes" id="UP000029443"/>
    </source>
</evidence>
<evidence type="ECO:0000313" key="5">
    <source>
        <dbReference type="EMBL" id="KGD63024.1"/>
    </source>
</evidence>
<sequence length="350" mass="39881">MSASLSSSLKLRTVAPFWLEFLLDAALRAGVDLSGALVDLGISNDDLENPQSRIAMTVENQLLKQAMQKSGDPLFGLHMGEGIRPRFIGELGYASMSSATLGDAIELMIPFTKVTSECAQLRFEWRDKSLWLIWESDLEDLATYPARIDANFAGAITYGRWLIGKEMSPARVLFRHPPQGEEQEYQRIFRCEVAFEQPQNAIVLDASLLDLPLRDADPEMHKVARSRMQRAVTQYHARDNLLEQVRLEIQKRLQQGVPQLEPIADQLGIKPWTLRRQLRSENTDFSSLLEDERRRLACDWLLHSDRSVNQIALDLGYSEQSAFNRAFKRWFGVTPVHYREQQGSALSPDH</sequence>
<accession>A0ABR4WHD3</accession>
<evidence type="ECO:0000256" key="3">
    <source>
        <dbReference type="ARBA" id="ARBA00023163"/>
    </source>
</evidence>
<dbReference type="Pfam" id="PF12833">
    <property type="entry name" value="HTH_18"/>
    <property type="match status" value="1"/>
</dbReference>
<keyword evidence="2" id="KW-0238">DNA-binding</keyword>
<feature type="domain" description="HTH araC/xylS-type" evidence="4">
    <location>
        <begin position="243"/>
        <end position="341"/>
    </location>
</feature>
<dbReference type="SUPFAM" id="SSF46689">
    <property type="entry name" value="Homeodomain-like"/>
    <property type="match status" value="1"/>
</dbReference>
<dbReference type="PRINTS" id="PR00032">
    <property type="entry name" value="HTHARAC"/>
</dbReference>
<keyword evidence="6" id="KW-1185">Reference proteome</keyword>
<comment type="caution">
    <text evidence="5">The sequence shown here is derived from an EMBL/GenBank/DDBJ whole genome shotgun (WGS) entry which is preliminary data.</text>
</comment>
<name>A0ABR4WHD3_9GAMM</name>
<dbReference type="InterPro" id="IPR032687">
    <property type="entry name" value="AraC-type_N"/>
</dbReference>
<keyword evidence="3" id="KW-0804">Transcription</keyword>
<dbReference type="InterPro" id="IPR009057">
    <property type="entry name" value="Homeodomain-like_sf"/>
</dbReference>
<dbReference type="PROSITE" id="PS01124">
    <property type="entry name" value="HTH_ARAC_FAMILY_2"/>
    <property type="match status" value="1"/>
</dbReference>
<evidence type="ECO:0000256" key="1">
    <source>
        <dbReference type="ARBA" id="ARBA00023015"/>
    </source>
</evidence>
<reference evidence="5 6" key="1">
    <citation type="submission" date="2012-09" db="EMBL/GenBank/DDBJ databases">
        <title>Genome Sequence of alkane-degrading Bacterium Alcanivorax jadensis T9.</title>
        <authorList>
            <person name="Lai Q."/>
            <person name="Shao Z."/>
        </authorList>
    </citation>
    <scope>NUCLEOTIDE SEQUENCE [LARGE SCALE GENOMIC DNA]</scope>
    <source>
        <strain evidence="5 6">T9</strain>
    </source>
</reference>
<dbReference type="SMART" id="SM00342">
    <property type="entry name" value="HTH_ARAC"/>
    <property type="match status" value="1"/>
</dbReference>
<evidence type="ECO:0000259" key="4">
    <source>
        <dbReference type="PROSITE" id="PS01124"/>
    </source>
</evidence>
<dbReference type="Pfam" id="PF12625">
    <property type="entry name" value="Arabinose_bd"/>
    <property type="match status" value="1"/>
</dbReference>
<protein>
    <submittedName>
        <fullName evidence="5">AraC family transcriptional regulator</fullName>
    </submittedName>
</protein>
<dbReference type="EMBL" id="ARXU01000001">
    <property type="protein sequence ID" value="KGD63024.1"/>
    <property type="molecule type" value="Genomic_DNA"/>
</dbReference>
<evidence type="ECO:0000256" key="2">
    <source>
        <dbReference type="ARBA" id="ARBA00023125"/>
    </source>
</evidence>